<comment type="caution">
    <text evidence="3">The sequence shown here is derived from an EMBL/GenBank/DDBJ whole genome shotgun (WGS) entry which is preliminary data.</text>
</comment>
<evidence type="ECO:0000259" key="2">
    <source>
        <dbReference type="Pfam" id="PF09557"/>
    </source>
</evidence>
<sequence length="164" mass="19311">MFKASEFSREKKEIDQDSISQKESRIDNNKDSEKVADDINVTLQLREEQLDIAKKWIKTGDVDIHKEILTEEKNLTVPISKEVLVIEKKCLNKDSDENIEVIRIPVREEQIDISKHWVVLEDVHVYKNRFEENEHIEETLKKEKLHLKTKGNPVIINKEIEKPS</sequence>
<dbReference type="NCBIfam" id="TIGR02271">
    <property type="entry name" value="YsnF/AvaK domain"/>
    <property type="match status" value="1"/>
</dbReference>
<dbReference type="Pfam" id="PF09557">
    <property type="entry name" value="DUF2382"/>
    <property type="match status" value="1"/>
</dbReference>
<protein>
    <submittedName>
        <fullName evidence="3">Stress response protein YsnF</fullName>
    </submittedName>
</protein>
<organism evidence="3 4">
    <name type="scientific">Clostridium magnum DSM 2767</name>
    <dbReference type="NCBI Taxonomy" id="1121326"/>
    <lineage>
        <taxon>Bacteria</taxon>
        <taxon>Bacillati</taxon>
        <taxon>Bacillota</taxon>
        <taxon>Clostridia</taxon>
        <taxon>Eubacteriales</taxon>
        <taxon>Clostridiaceae</taxon>
        <taxon>Clostridium</taxon>
    </lineage>
</organism>
<dbReference type="PANTHER" id="PTHR38463">
    <property type="entry name" value="STRESS RESPONSE PROTEIN YSNF"/>
    <property type="match status" value="1"/>
</dbReference>
<dbReference type="InterPro" id="IPR052967">
    <property type="entry name" value="Stress_Response_Assoc"/>
</dbReference>
<dbReference type="OrthoDB" id="1798989at2"/>
<dbReference type="STRING" id="1121326.CLMAG_30900"/>
<keyword evidence="4" id="KW-1185">Reference proteome</keyword>
<name>A0A162SIV2_9CLOT</name>
<evidence type="ECO:0000313" key="4">
    <source>
        <dbReference type="Proteomes" id="UP000076603"/>
    </source>
</evidence>
<dbReference type="InterPro" id="IPR019060">
    <property type="entry name" value="DUF2382"/>
</dbReference>
<accession>A0A162SIV2</accession>
<reference evidence="3 4" key="1">
    <citation type="submission" date="2016-04" db="EMBL/GenBank/DDBJ databases">
        <title>Genome sequence of Clostridium magnum DSM 2767.</title>
        <authorList>
            <person name="Poehlein A."/>
            <person name="Uhlig R."/>
            <person name="Fischer R."/>
            <person name="Bahl H."/>
            <person name="Daniel R."/>
        </authorList>
    </citation>
    <scope>NUCLEOTIDE SEQUENCE [LARGE SCALE GENOMIC DNA]</scope>
    <source>
        <strain evidence="3 4">DSM 2767</strain>
    </source>
</reference>
<evidence type="ECO:0000313" key="3">
    <source>
        <dbReference type="EMBL" id="KZL91331.1"/>
    </source>
</evidence>
<dbReference type="RefSeq" id="WP_082831945.1">
    <property type="nucleotide sequence ID" value="NZ_FQXL01000005.1"/>
</dbReference>
<feature type="domain" description="DUF2382" evidence="2">
    <location>
        <begin position="43"/>
        <end position="146"/>
    </location>
</feature>
<dbReference type="PANTHER" id="PTHR38463:SF1">
    <property type="entry name" value="STRESS RESPONSE PROTEIN YSNF"/>
    <property type="match status" value="1"/>
</dbReference>
<dbReference type="AlphaFoldDB" id="A0A162SIV2"/>
<evidence type="ECO:0000256" key="1">
    <source>
        <dbReference type="SAM" id="MobiDB-lite"/>
    </source>
</evidence>
<proteinExistence type="predicted"/>
<dbReference type="EMBL" id="LWAE01000003">
    <property type="protein sequence ID" value="KZL91331.1"/>
    <property type="molecule type" value="Genomic_DNA"/>
</dbReference>
<feature type="region of interest" description="Disordered" evidence="1">
    <location>
        <begin position="1"/>
        <end position="31"/>
    </location>
</feature>
<dbReference type="PATRIC" id="fig|1121326.3.peg.3116"/>
<gene>
    <name evidence="3" type="primary">ysnF_2</name>
    <name evidence="3" type="ORF">CLMAG_30900</name>
</gene>
<dbReference type="Proteomes" id="UP000076603">
    <property type="component" value="Unassembled WGS sequence"/>
</dbReference>